<protein>
    <submittedName>
        <fullName evidence="1">Uncharacterized protein</fullName>
    </submittedName>
</protein>
<sequence>MIVQKIIYGGTLGHVNCEEEEFGRFNIKILGKEYIEEMVNVRSWRVCDEPGQIHLKPPKTE</sequence>
<proteinExistence type="predicted"/>
<organism evidence="1">
    <name type="scientific">Balaenoptera musculus</name>
    <name type="common">Blue whale</name>
    <dbReference type="NCBI Taxonomy" id="9771"/>
    <lineage>
        <taxon>Eukaryota</taxon>
        <taxon>Metazoa</taxon>
        <taxon>Chordata</taxon>
        <taxon>Craniata</taxon>
        <taxon>Vertebrata</taxon>
        <taxon>Euteleostomi</taxon>
        <taxon>Mammalia</taxon>
        <taxon>Eutheria</taxon>
        <taxon>Laurasiatheria</taxon>
        <taxon>Artiodactyla</taxon>
        <taxon>Whippomorpha</taxon>
        <taxon>Cetacea</taxon>
        <taxon>Mysticeti</taxon>
        <taxon>Balaenopteridae</taxon>
        <taxon>Balaenoptera</taxon>
    </lineage>
</organism>
<name>A0A8C0DPY2_BALMU</name>
<accession>A0A8C0DPY2</accession>
<dbReference type="Ensembl" id="ENSBMST00010026041.1">
    <property type="protein sequence ID" value="ENSBMSP00010023637.1"/>
    <property type="gene ID" value="ENSBMSG00010017184.1"/>
</dbReference>
<evidence type="ECO:0000313" key="1">
    <source>
        <dbReference type="Ensembl" id="ENSBMSP00010023637.1"/>
    </source>
</evidence>
<reference evidence="1" key="1">
    <citation type="submission" date="2023-09" db="UniProtKB">
        <authorList>
            <consortium name="Ensembl"/>
        </authorList>
    </citation>
    <scope>IDENTIFICATION</scope>
</reference>
<dbReference type="AlphaFoldDB" id="A0A8C0DPY2"/>
<dbReference type="GeneTree" id="ENSGT01010000226498"/>